<evidence type="ECO:0000313" key="2">
    <source>
        <dbReference type="EMBL" id="NKY87385.1"/>
    </source>
</evidence>
<dbReference type="Proteomes" id="UP000523447">
    <property type="component" value="Unassembled WGS sequence"/>
</dbReference>
<feature type="compositionally biased region" description="Basic and acidic residues" evidence="1">
    <location>
        <begin position="138"/>
        <end position="153"/>
    </location>
</feature>
<accession>A0A7X6M0X5</accession>
<dbReference type="AlphaFoldDB" id="A0A7X6M0X5"/>
<evidence type="ECO:0000313" key="3">
    <source>
        <dbReference type="Proteomes" id="UP000523447"/>
    </source>
</evidence>
<dbReference type="RefSeq" id="WP_040718765.1">
    <property type="nucleotide sequence ID" value="NZ_CAWPHS010000009.1"/>
</dbReference>
<feature type="region of interest" description="Disordered" evidence="1">
    <location>
        <begin position="138"/>
        <end position="165"/>
    </location>
</feature>
<dbReference type="EMBL" id="JAAXPE010000017">
    <property type="protein sequence ID" value="NKY87385.1"/>
    <property type="molecule type" value="Genomic_DNA"/>
</dbReference>
<protein>
    <submittedName>
        <fullName evidence="2">Peptide chain release factor 2</fullName>
    </submittedName>
</protein>
<organism evidence="2 3">
    <name type="scientific">Nocardia veterana</name>
    <dbReference type="NCBI Taxonomy" id="132249"/>
    <lineage>
        <taxon>Bacteria</taxon>
        <taxon>Bacillati</taxon>
        <taxon>Actinomycetota</taxon>
        <taxon>Actinomycetes</taxon>
        <taxon>Mycobacteriales</taxon>
        <taxon>Nocardiaceae</taxon>
        <taxon>Nocardia</taxon>
    </lineage>
</organism>
<reference evidence="2 3" key="1">
    <citation type="submission" date="2020-04" db="EMBL/GenBank/DDBJ databases">
        <title>MicrobeNet Type strains.</title>
        <authorList>
            <person name="Nicholson A.C."/>
        </authorList>
    </citation>
    <scope>NUCLEOTIDE SEQUENCE [LARGE SCALE GENOMIC DNA]</scope>
    <source>
        <strain evidence="2 3">DSM 44445</strain>
    </source>
</reference>
<dbReference type="Gene3D" id="3.30.420.60">
    <property type="entry name" value="eRF1 domain 2"/>
    <property type="match status" value="1"/>
</dbReference>
<proteinExistence type="predicted"/>
<dbReference type="InterPro" id="IPR042226">
    <property type="entry name" value="eFR1_2_sf"/>
</dbReference>
<gene>
    <name evidence="2" type="ORF">HGA07_17325</name>
</gene>
<name>A0A7X6M0X5_9NOCA</name>
<sequence>MTISGLRELTDHRGPFASVYIGTVSDTEDAAHQQRLRVRAVRDALREEGATEAVLDAVEQGLGDPPPGRAGQAVIADADGLLLSEPLPEPPARTTVRLSAMPYLLPLLQLRRPPVAYAVVVVDDRGADLYTVDATGRRTDRRTESAPFPEHKVHGGGTAHRSMQSRVEETVRRTIDATAEEVARLADRADATVIVVAGEIGARTALAGALASHRRHIVQIEGFTRETPYDRAEFERRVDEVLSEQWHDRFLDIVGRFEQGRAHGLAVQGVAAAAEALSQRNIETLLIDPAAIGERAVHVGADPTEVEAASLPSGRSALRRADEALPLAALAADAEIVTTDGEPGLTEGVGAVLRHR</sequence>
<comment type="caution">
    <text evidence="2">The sequence shown here is derived from an EMBL/GenBank/DDBJ whole genome shotgun (WGS) entry which is preliminary data.</text>
</comment>
<evidence type="ECO:0000256" key="1">
    <source>
        <dbReference type="SAM" id="MobiDB-lite"/>
    </source>
</evidence>
<dbReference type="InterPro" id="IPR040701">
    <property type="entry name" value="Bact_RF_family2"/>
</dbReference>
<keyword evidence="3" id="KW-1185">Reference proteome</keyword>
<dbReference type="Pfam" id="PF18844">
    <property type="entry name" value="baeRF_family2"/>
    <property type="match status" value="1"/>
</dbReference>